<dbReference type="Proteomes" id="UP000004995">
    <property type="component" value="Unassembled WGS sequence"/>
</dbReference>
<feature type="region of interest" description="Disordered" evidence="1">
    <location>
        <begin position="174"/>
        <end position="211"/>
    </location>
</feature>
<dbReference type="PANTHER" id="PTHR33170:SF40">
    <property type="entry name" value="OS04G0557100 PROTEIN"/>
    <property type="match status" value="1"/>
</dbReference>
<sequence length="587" mass="63694">MFFGSHIFLFRKQERQDAASMSPRAPSRRQRDTQLAPSAAASLLQRNDGESAIAGGALSEAVMGDASPTPSTPSEWPEFYGGRRCSAPPRVQSADPLVGQRCLPSGSNKTRAHGPRNECRPTVSSGMHWRTTTPLRTFSRWRIISRRRWNRPLRGKTGRFNFFTGLCRSFSNAGRPRARRAGAGGRHGRGSDGPRLGRGRGSGHSGGEDYYEEEDGYYGGGDFHGTEHGFAPGYGDYYDSGRGRGWPRRGFRPRGTRGFAARRGGRTGRPGRGAAPGRAAAGRHGPALEGRSAPAGREAPKAAPILPSGVDGGHPDPALFAPYAGEVDVARNGGKAKTSRCSLKGHAAADCKTEIYCDICDGHEHVNHRCPVLNHLDMKTTRKNNFDRILVVVLDCKLIPTQLDTVIGAHYFELKFTVERLGFDENGDKVEMDFSHGEDKGNGDMDKDNVHEDQDAARDPKRSRCDDMIMEDMTNSSKDNGAANKQSLEGDANIHAVECGVPSEDEIQRLANEIIDGAVMKTLDFCCDKVLAESDKDLMDGALEDVLSEEEEDLFGAVVNDSQGKGVSVVAEDSNLPPSVMHIEVAT</sequence>
<dbReference type="HOGENOM" id="CLU_464949_0_0_1"/>
<accession>K3YN33</accession>
<dbReference type="eggNOG" id="ENOG502ST6V">
    <property type="taxonomic scope" value="Eukaryota"/>
</dbReference>
<evidence type="ECO:0000313" key="3">
    <source>
        <dbReference type="Proteomes" id="UP000004995"/>
    </source>
</evidence>
<reference evidence="2" key="2">
    <citation type="submission" date="2018-08" db="UniProtKB">
        <authorList>
            <consortium name="EnsemblPlants"/>
        </authorList>
    </citation>
    <scope>IDENTIFICATION</scope>
    <source>
        <strain evidence="2">Yugu1</strain>
    </source>
</reference>
<dbReference type="EnsemblPlants" id="KQL01061">
    <property type="protein sequence ID" value="KQL01061"/>
    <property type="gene ID" value="SETIT_015669mg"/>
</dbReference>
<evidence type="ECO:0000313" key="2">
    <source>
        <dbReference type="EnsemblPlants" id="KQL01061"/>
    </source>
</evidence>
<dbReference type="PANTHER" id="PTHR33170">
    <property type="entry name" value="DUF4283 DOMAIN-CONTAINING PROTEIN-RELATED"/>
    <property type="match status" value="1"/>
</dbReference>
<proteinExistence type="predicted"/>
<evidence type="ECO:0000256" key="1">
    <source>
        <dbReference type="SAM" id="MobiDB-lite"/>
    </source>
</evidence>
<keyword evidence="3" id="KW-1185">Reference proteome</keyword>
<feature type="region of interest" description="Disordered" evidence="1">
    <location>
        <begin position="14"/>
        <end position="36"/>
    </location>
</feature>
<feature type="region of interest" description="Disordered" evidence="1">
    <location>
        <begin position="248"/>
        <end position="311"/>
    </location>
</feature>
<feature type="compositionally biased region" description="Low complexity" evidence="1">
    <location>
        <begin position="272"/>
        <end position="287"/>
    </location>
</feature>
<feature type="region of interest" description="Disordered" evidence="1">
    <location>
        <begin position="432"/>
        <end position="466"/>
    </location>
</feature>
<dbReference type="InParanoid" id="K3YN33"/>
<dbReference type="EMBL" id="AGNK02003602">
    <property type="status" value="NOT_ANNOTATED_CDS"/>
    <property type="molecule type" value="Genomic_DNA"/>
</dbReference>
<organism evidence="2 3">
    <name type="scientific">Setaria italica</name>
    <name type="common">Foxtail millet</name>
    <name type="synonym">Panicum italicum</name>
    <dbReference type="NCBI Taxonomy" id="4555"/>
    <lineage>
        <taxon>Eukaryota</taxon>
        <taxon>Viridiplantae</taxon>
        <taxon>Streptophyta</taxon>
        <taxon>Embryophyta</taxon>
        <taxon>Tracheophyta</taxon>
        <taxon>Spermatophyta</taxon>
        <taxon>Magnoliopsida</taxon>
        <taxon>Liliopsida</taxon>
        <taxon>Poales</taxon>
        <taxon>Poaceae</taxon>
        <taxon>PACMAD clade</taxon>
        <taxon>Panicoideae</taxon>
        <taxon>Panicodae</taxon>
        <taxon>Paniceae</taxon>
        <taxon>Cenchrinae</taxon>
        <taxon>Setaria</taxon>
    </lineage>
</organism>
<dbReference type="AlphaFoldDB" id="K3YN33"/>
<dbReference type="Gramene" id="KQL01061">
    <property type="protein sequence ID" value="KQL01061"/>
    <property type="gene ID" value="SETIT_015669mg"/>
</dbReference>
<feature type="region of interest" description="Disordered" evidence="1">
    <location>
        <begin position="90"/>
        <end position="128"/>
    </location>
</feature>
<protein>
    <submittedName>
        <fullName evidence="2">Uncharacterized protein</fullName>
    </submittedName>
</protein>
<name>K3YN33_SETIT</name>
<reference evidence="3" key="1">
    <citation type="journal article" date="2012" name="Nat. Biotechnol.">
        <title>Reference genome sequence of the model plant Setaria.</title>
        <authorList>
            <person name="Bennetzen J.L."/>
            <person name="Schmutz J."/>
            <person name="Wang H."/>
            <person name="Percifield R."/>
            <person name="Hawkins J."/>
            <person name="Pontaroli A.C."/>
            <person name="Estep M."/>
            <person name="Feng L."/>
            <person name="Vaughn J.N."/>
            <person name="Grimwood J."/>
            <person name="Jenkins J."/>
            <person name="Barry K."/>
            <person name="Lindquist E."/>
            <person name="Hellsten U."/>
            <person name="Deshpande S."/>
            <person name="Wang X."/>
            <person name="Wu X."/>
            <person name="Mitros T."/>
            <person name="Triplett J."/>
            <person name="Yang X."/>
            <person name="Ye C.Y."/>
            <person name="Mauro-Herrera M."/>
            <person name="Wang L."/>
            <person name="Li P."/>
            <person name="Sharma M."/>
            <person name="Sharma R."/>
            <person name="Ronald P.C."/>
            <person name="Panaud O."/>
            <person name="Kellogg E.A."/>
            <person name="Brutnell T.P."/>
            <person name="Doust A.N."/>
            <person name="Tuskan G.A."/>
            <person name="Rokhsar D."/>
            <person name="Devos K.M."/>
        </authorList>
    </citation>
    <scope>NUCLEOTIDE SEQUENCE [LARGE SCALE GENOMIC DNA]</scope>
    <source>
        <strain evidence="3">cv. Yugu1</strain>
    </source>
</reference>